<dbReference type="Proteomes" id="UP000034154">
    <property type="component" value="Unassembled WGS sequence"/>
</dbReference>
<organism evidence="1 2">
    <name type="scientific">Candidatus Uhrbacteria bacterium GW2011_GWF2_44_350</name>
    <dbReference type="NCBI Taxonomy" id="1619000"/>
    <lineage>
        <taxon>Bacteria</taxon>
        <taxon>Candidatus Uhriibacteriota</taxon>
    </lineage>
</organism>
<sequence length="82" mass="9109">MCTDLLERRWGRGTSVLVHAPTGWKVGATKPSRWITVAAQNLNFRRNGVAIAVVQQAKYDNHIAGRNRTDRKFDCGNSAVSI</sequence>
<reference evidence="1 2" key="1">
    <citation type="journal article" date="2015" name="Nature">
        <title>rRNA introns, odd ribosomes, and small enigmatic genomes across a large radiation of phyla.</title>
        <authorList>
            <person name="Brown C.T."/>
            <person name="Hug L.A."/>
            <person name="Thomas B.C."/>
            <person name="Sharon I."/>
            <person name="Castelle C.J."/>
            <person name="Singh A."/>
            <person name="Wilkins M.J."/>
            <person name="Williams K.H."/>
            <person name="Banfield J.F."/>
        </authorList>
    </citation>
    <scope>NUCLEOTIDE SEQUENCE [LARGE SCALE GENOMIC DNA]</scope>
</reference>
<protein>
    <submittedName>
        <fullName evidence="1">Uncharacterized protein</fullName>
    </submittedName>
</protein>
<dbReference type="AlphaFoldDB" id="A0A0G1MHB3"/>
<dbReference type="EMBL" id="LCJB01000018">
    <property type="protein sequence ID" value="KKT71384.1"/>
    <property type="molecule type" value="Genomic_DNA"/>
</dbReference>
<evidence type="ECO:0000313" key="1">
    <source>
        <dbReference type="EMBL" id="KKT71384.1"/>
    </source>
</evidence>
<proteinExistence type="predicted"/>
<comment type="caution">
    <text evidence="1">The sequence shown here is derived from an EMBL/GenBank/DDBJ whole genome shotgun (WGS) entry which is preliminary data.</text>
</comment>
<gene>
    <name evidence="1" type="ORF">UW63_C0018G0019</name>
</gene>
<name>A0A0G1MHB3_9BACT</name>
<accession>A0A0G1MHB3</accession>
<evidence type="ECO:0000313" key="2">
    <source>
        <dbReference type="Proteomes" id="UP000034154"/>
    </source>
</evidence>